<dbReference type="PANTHER" id="PTHR30504:SF2">
    <property type="entry name" value="GLUCANS BIOSYNTHESIS PROTEIN G"/>
    <property type="match status" value="1"/>
</dbReference>
<dbReference type="EMBL" id="AQQR01000002">
    <property type="protein sequence ID" value="OWU76128.1"/>
    <property type="molecule type" value="Genomic_DNA"/>
</dbReference>
<dbReference type="AlphaFoldDB" id="A0A225NTL1"/>
<evidence type="ECO:0000313" key="7">
    <source>
        <dbReference type="EMBL" id="OWU76128.1"/>
    </source>
</evidence>
<dbReference type="InterPro" id="IPR014438">
    <property type="entry name" value="Glucan_biosyn_MdoG/MdoD"/>
</dbReference>
<dbReference type="InterPro" id="IPR007444">
    <property type="entry name" value="Glucan_biosyn_MdoG_C"/>
</dbReference>
<evidence type="ECO:0000256" key="2">
    <source>
        <dbReference type="ARBA" id="ARBA00005001"/>
    </source>
</evidence>
<feature type="signal peptide" evidence="5">
    <location>
        <begin position="1"/>
        <end position="33"/>
    </location>
</feature>
<keyword evidence="8" id="KW-1185">Reference proteome</keyword>
<keyword evidence="5" id="KW-0732">Signal</keyword>
<dbReference type="PANTHER" id="PTHR30504">
    <property type="entry name" value="GLUCANS BIOSYNTHESIS PROTEIN"/>
    <property type="match status" value="1"/>
</dbReference>
<dbReference type="GO" id="GO:0051274">
    <property type="term" value="P:beta-glucan biosynthetic process"/>
    <property type="evidence" value="ECO:0007669"/>
    <property type="project" value="TreeGrafter"/>
</dbReference>
<dbReference type="Pfam" id="PF04349">
    <property type="entry name" value="MdoG"/>
    <property type="match status" value="1"/>
</dbReference>
<proteinExistence type="inferred from homology"/>
<comment type="subcellular location">
    <subcellularLocation>
        <location evidence="1">Periplasm</location>
    </subcellularLocation>
</comment>
<accession>A0A225NTL1</accession>
<comment type="caution">
    <text evidence="7">The sequence shown here is derived from an EMBL/GenBank/DDBJ whole genome shotgun (WGS) entry which is preliminary data.</text>
</comment>
<comment type="pathway">
    <text evidence="2">Glycan metabolism; osmoregulated periplasmic glucan (OPG) biosynthesis.</text>
</comment>
<dbReference type="GO" id="GO:0003824">
    <property type="term" value="F:catalytic activity"/>
    <property type="evidence" value="ECO:0007669"/>
    <property type="project" value="InterPro"/>
</dbReference>
<keyword evidence="4" id="KW-0574">Periplasm</keyword>
<dbReference type="PROSITE" id="PS51318">
    <property type="entry name" value="TAT"/>
    <property type="match status" value="1"/>
</dbReference>
<feature type="chain" id="PRO_5012443304" evidence="5">
    <location>
        <begin position="34"/>
        <end position="534"/>
    </location>
</feature>
<evidence type="ECO:0000256" key="4">
    <source>
        <dbReference type="ARBA" id="ARBA00022764"/>
    </source>
</evidence>
<evidence type="ECO:0000256" key="5">
    <source>
        <dbReference type="SAM" id="SignalP"/>
    </source>
</evidence>
<evidence type="ECO:0000256" key="1">
    <source>
        <dbReference type="ARBA" id="ARBA00004418"/>
    </source>
</evidence>
<dbReference type="PIRSF" id="PIRSF006281">
    <property type="entry name" value="MdoG"/>
    <property type="match status" value="1"/>
</dbReference>
<evidence type="ECO:0000259" key="6">
    <source>
        <dbReference type="Pfam" id="PF04349"/>
    </source>
</evidence>
<dbReference type="Proteomes" id="UP000215377">
    <property type="component" value="Unassembled WGS sequence"/>
</dbReference>
<dbReference type="InterPro" id="IPR014756">
    <property type="entry name" value="Ig_E-set"/>
</dbReference>
<protein>
    <submittedName>
        <fullName evidence="7">Glucan biosynthesis protein D</fullName>
    </submittedName>
</protein>
<reference evidence="7 8" key="1">
    <citation type="submission" date="2013-04" db="EMBL/GenBank/DDBJ databases">
        <title>Oceanicola sp. 22II1-22F33 Genome Sequencing.</title>
        <authorList>
            <person name="Lai Q."/>
            <person name="Li G."/>
            <person name="Shao Z."/>
        </authorList>
    </citation>
    <scope>NUCLEOTIDE SEQUENCE [LARGE SCALE GENOMIC DNA]</scope>
    <source>
        <strain evidence="7 8">22II1-22F33</strain>
    </source>
</reference>
<dbReference type="InterPro" id="IPR006311">
    <property type="entry name" value="TAT_signal"/>
</dbReference>
<comment type="similarity">
    <text evidence="3">Belongs to the OpgD/OpgG family.</text>
</comment>
<sequence length="534" mass="58472">MPLPPFHIHRRRFLGTAAAAAGLALPALGPVLAQETTADQAADQTGGETFSFDVLSERMRALAADPYQPPEPVEGFLADLTYDAYQRIRFNGDRARWADTGAPFRLQTFHPGWLFNEPVKVHEIVDGQVRDMTFTTDDFEYDDEELAASVPENTEMPGIAGFRLHTPLNRADIFDDLVVFQGASYFRALGRGTAYGLSARGLALNTGLPEGEEFPRFSHFWLERPAEGQQSVTLYAALDSPSVTGAYRFVITPGKDTRMEVTARVYLREDVSEVGIAPLTSMYLFSGADRGGFDDYRAAVHDSEALVVNLASGDTVFRALNNPPRLGNSYIGAQAPKSFGLVQRSRDFEDYLDAQAHYGERPSLMVEPLGDWGPGAVRLVEIPSDLEINDNIVAFWVPEGERRAGDALELSYNLYWGLNPPGAAPANLARVVRTRVGEGGVAGVETKADTRKFVVDFAGGVLSGLPRDAEIEPVVSAAGGEVAEAILSPVDGKDIWRLVIEVRAKRDAVVELKAAIEGYDRRLTETWAYQWIDA</sequence>
<feature type="domain" description="Glucan biosynthesis periplasmic MdoG C-terminal" evidence="6">
    <location>
        <begin position="50"/>
        <end position="531"/>
    </location>
</feature>
<dbReference type="GO" id="GO:0030288">
    <property type="term" value="C:outer membrane-bounded periplasmic space"/>
    <property type="evidence" value="ECO:0007669"/>
    <property type="project" value="TreeGrafter"/>
</dbReference>
<name>A0A225NTL1_9RHOB</name>
<organism evidence="7 8">
    <name type="scientific">Marinibacterium profundimaris</name>
    <dbReference type="NCBI Taxonomy" id="1679460"/>
    <lineage>
        <taxon>Bacteria</taxon>
        <taxon>Pseudomonadati</taxon>
        <taxon>Pseudomonadota</taxon>
        <taxon>Alphaproteobacteria</taxon>
        <taxon>Rhodobacterales</taxon>
        <taxon>Paracoccaceae</taxon>
        <taxon>Marinibacterium</taxon>
    </lineage>
</organism>
<dbReference type="InterPro" id="IPR011013">
    <property type="entry name" value="Gal_mutarotase_sf_dom"/>
</dbReference>
<dbReference type="InterPro" id="IPR014718">
    <property type="entry name" value="GH-type_carb-bd"/>
</dbReference>
<dbReference type="UniPathway" id="UPA00637"/>
<dbReference type="SUPFAM" id="SSF74650">
    <property type="entry name" value="Galactose mutarotase-like"/>
    <property type="match status" value="1"/>
</dbReference>
<dbReference type="SUPFAM" id="SSF81296">
    <property type="entry name" value="E set domains"/>
    <property type="match status" value="1"/>
</dbReference>
<gene>
    <name evidence="7" type="ORF">ATO3_05240</name>
</gene>
<evidence type="ECO:0000313" key="8">
    <source>
        <dbReference type="Proteomes" id="UP000215377"/>
    </source>
</evidence>
<dbReference type="InterPro" id="IPR013783">
    <property type="entry name" value="Ig-like_fold"/>
</dbReference>
<dbReference type="Gene3D" id="2.70.98.10">
    <property type="match status" value="1"/>
</dbReference>
<evidence type="ECO:0000256" key="3">
    <source>
        <dbReference type="ARBA" id="ARBA00009284"/>
    </source>
</evidence>
<dbReference type="GO" id="GO:0030246">
    <property type="term" value="F:carbohydrate binding"/>
    <property type="evidence" value="ECO:0007669"/>
    <property type="project" value="InterPro"/>
</dbReference>
<dbReference type="Gene3D" id="2.60.40.10">
    <property type="entry name" value="Immunoglobulins"/>
    <property type="match status" value="1"/>
</dbReference>